<dbReference type="PANTHER" id="PTHR34383:SF3">
    <property type="entry name" value="POLYPHOSPHATE:AMP PHOSPHOTRANSFERASE"/>
    <property type="match status" value="1"/>
</dbReference>
<dbReference type="RefSeq" id="WP_124763911.1">
    <property type="nucleotide sequence ID" value="NZ_JAFBDY010000004.1"/>
</dbReference>
<evidence type="ECO:0000256" key="1">
    <source>
        <dbReference type="ARBA" id="ARBA00022679"/>
    </source>
</evidence>
<accession>A0A3N9UGJ9</accession>
<evidence type="ECO:0000313" key="5">
    <source>
        <dbReference type="Proteomes" id="UP000274033"/>
    </source>
</evidence>
<evidence type="ECO:0000313" key="4">
    <source>
        <dbReference type="EMBL" id="RQW75254.1"/>
    </source>
</evidence>
<gene>
    <name evidence="4" type="ORF">EBB45_07805</name>
</gene>
<dbReference type="SUPFAM" id="SSF52540">
    <property type="entry name" value="P-loop containing nucleoside triphosphate hydrolases"/>
    <property type="match status" value="1"/>
</dbReference>
<keyword evidence="2 4" id="KW-0418">Kinase</keyword>
<evidence type="ECO:0000259" key="3">
    <source>
        <dbReference type="Pfam" id="PF03976"/>
    </source>
</evidence>
<protein>
    <submittedName>
        <fullName evidence="4">Polyphosphate kinase</fullName>
    </submittedName>
</protein>
<proteinExistence type="predicted"/>
<dbReference type="EMBL" id="RRCT01000005">
    <property type="protein sequence ID" value="RQW75254.1"/>
    <property type="molecule type" value="Genomic_DNA"/>
</dbReference>
<comment type="caution">
    <text evidence="4">The sequence shown here is derived from an EMBL/GenBank/DDBJ whole genome shotgun (WGS) entry which is preliminary data.</text>
</comment>
<dbReference type="InterPro" id="IPR016898">
    <property type="entry name" value="Polyphosphate_phosphotransfera"/>
</dbReference>
<keyword evidence="5" id="KW-1185">Reference proteome</keyword>
<dbReference type="InterPro" id="IPR022488">
    <property type="entry name" value="PPK2-related"/>
</dbReference>
<dbReference type="AlphaFoldDB" id="A0A3N9UGJ9"/>
<keyword evidence="1" id="KW-0808">Transferase</keyword>
<sequence length="248" mass="29689">MKRIKDIDLSSSISKKDYKKQLKKLQLKMLTIQQILFNNNIGLILAFEGMDAAGKGGTIKRLTERLDPRGFIVHPISAPLPHELKFHYMHRFWTKLPMHGQIGIFDRSWYGRVLVERIEKYASKEEWTRAYEEINLFEKTLTDENYIMLKFWLHVDRKEQLNRFKERETNPYKVWKLTDEDWRNREKFDEYTAAADEMFNRTDQDYAPWVLIGGNNKQHARIIVLKETIKHVEKELGRRGLNITYVEL</sequence>
<dbReference type="Proteomes" id="UP000274033">
    <property type="component" value="Unassembled WGS sequence"/>
</dbReference>
<dbReference type="GO" id="GO:0008976">
    <property type="term" value="F:polyphosphate kinase activity"/>
    <property type="evidence" value="ECO:0007669"/>
    <property type="project" value="InterPro"/>
</dbReference>
<dbReference type="Gene3D" id="3.40.50.300">
    <property type="entry name" value="P-loop containing nucleotide triphosphate hydrolases"/>
    <property type="match status" value="1"/>
</dbReference>
<feature type="domain" description="Polyphosphate kinase-2-related" evidence="3">
    <location>
        <begin position="13"/>
        <end position="235"/>
    </location>
</feature>
<organism evidence="4 5">
    <name type="scientific">Lysinibacillus composti</name>
    <dbReference type="NCBI Taxonomy" id="720633"/>
    <lineage>
        <taxon>Bacteria</taxon>
        <taxon>Bacillati</taxon>
        <taxon>Bacillota</taxon>
        <taxon>Bacilli</taxon>
        <taxon>Bacillales</taxon>
        <taxon>Bacillaceae</taxon>
        <taxon>Lysinibacillus</taxon>
    </lineage>
</organism>
<name>A0A3N9UGJ9_9BACI</name>
<dbReference type="OrthoDB" id="9775224at2"/>
<dbReference type="PANTHER" id="PTHR34383">
    <property type="entry name" value="POLYPHOSPHATE:AMP PHOSPHOTRANSFERASE-RELATED"/>
    <property type="match status" value="1"/>
</dbReference>
<dbReference type="PIRSF" id="PIRSF028756">
    <property type="entry name" value="PPK2_prd"/>
    <property type="match status" value="1"/>
</dbReference>
<reference evidence="4 5" key="1">
    <citation type="journal article" date="2013" name="J. Microbiol.">
        <title>Lysinibacillus chungkukjangi sp. nov., isolated from Chungkukjang, Korean fermented soybean food.</title>
        <authorList>
            <person name="Kim S.J."/>
            <person name="Jang Y.H."/>
            <person name="Hamada M."/>
            <person name="Ahn J.H."/>
            <person name="Weon H.Y."/>
            <person name="Suzuki K."/>
            <person name="Whang K.S."/>
            <person name="Kwon S.W."/>
        </authorList>
    </citation>
    <scope>NUCLEOTIDE SEQUENCE [LARGE SCALE GENOMIC DNA]</scope>
    <source>
        <strain evidence="4 5">MCCC 1A12701</strain>
    </source>
</reference>
<dbReference type="Pfam" id="PF03976">
    <property type="entry name" value="PPK2"/>
    <property type="match status" value="1"/>
</dbReference>
<dbReference type="InterPro" id="IPR027417">
    <property type="entry name" value="P-loop_NTPase"/>
</dbReference>
<evidence type="ECO:0000256" key="2">
    <source>
        <dbReference type="ARBA" id="ARBA00022777"/>
    </source>
</evidence>